<dbReference type="GO" id="GO:0032787">
    <property type="term" value="P:monocarboxylic acid metabolic process"/>
    <property type="evidence" value="ECO:0007669"/>
    <property type="project" value="UniProtKB-ARBA"/>
</dbReference>
<dbReference type="PANTHER" id="PTHR42879">
    <property type="entry name" value="3-OXOACYL-(ACYL-CARRIER-PROTEIN) REDUCTASE"/>
    <property type="match status" value="1"/>
</dbReference>
<dbReference type="EMBL" id="LNYP01000003">
    <property type="protein sequence ID" value="KTD44444.1"/>
    <property type="molecule type" value="Genomic_DNA"/>
</dbReference>
<name>A0A0W0XIS9_9GAMM</name>
<gene>
    <name evidence="2" type="primary">phaB_1</name>
    <name evidence="2" type="ORF">Loak_0144</name>
</gene>
<dbReference type="PROSITE" id="PS00061">
    <property type="entry name" value="ADH_SHORT"/>
    <property type="match status" value="1"/>
</dbReference>
<dbReference type="CDD" id="cd05233">
    <property type="entry name" value="SDR_c"/>
    <property type="match status" value="1"/>
</dbReference>
<dbReference type="InterPro" id="IPR020904">
    <property type="entry name" value="Sc_DH/Rdtase_CS"/>
</dbReference>
<dbReference type="AlphaFoldDB" id="A0A0W0XIS9"/>
<dbReference type="PRINTS" id="PR00081">
    <property type="entry name" value="GDHRDH"/>
</dbReference>
<evidence type="ECO:0000313" key="2">
    <source>
        <dbReference type="EMBL" id="KTD44444.1"/>
    </source>
</evidence>
<dbReference type="Proteomes" id="UP000054858">
    <property type="component" value="Unassembled WGS sequence"/>
</dbReference>
<dbReference type="InterPro" id="IPR002347">
    <property type="entry name" value="SDR_fam"/>
</dbReference>
<dbReference type="Pfam" id="PF13561">
    <property type="entry name" value="adh_short_C2"/>
    <property type="match status" value="1"/>
</dbReference>
<dbReference type="InterPro" id="IPR050259">
    <property type="entry name" value="SDR"/>
</dbReference>
<evidence type="ECO:0000313" key="3">
    <source>
        <dbReference type="Proteomes" id="UP000054858"/>
    </source>
</evidence>
<protein>
    <submittedName>
        <fullName evidence="2">Acetyoacetyl CoA reductase</fullName>
    </submittedName>
</protein>
<comment type="similarity">
    <text evidence="1">Belongs to the short-chain dehydrogenases/reductases (SDR) family.</text>
</comment>
<dbReference type="SUPFAM" id="SSF51735">
    <property type="entry name" value="NAD(P)-binding Rossmann-fold domains"/>
    <property type="match status" value="1"/>
</dbReference>
<dbReference type="PANTHER" id="PTHR42879:SF2">
    <property type="entry name" value="3-OXOACYL-[ACYL-CARRIER-PROTEIN] REDUCTASE FABG"/>
    <property type="match status" value="1"/>
</dbReference>
<reference evidence="2 3" key="1">
    <citation type="submission" date="2015-11" db="EMBL/GenBank/DDBJ databases">
        <title>Genomic analysis of 38 Legionella species identifies large and diverse effector repertoires.</title>
        <authorList>
            <person name="Burstein D."/>
            <person name="Amaro F."/>
            <person name="Zusman T."/>
            <person name="Lifshitz Z."/>
            <person name="Cohen O."/>
            <person name="Gilbert J.A."/>
            <person name="Pupko T."/>
            <person name="Shuman H.A."/>
            <person name="Segal G."/>
        </authorList>
    </citation>
    <scope>NUCLEOTIDE SEQUENCE [LARGE SCALE GENOMIC DNA]</scope>
    <source>
        <strain evidence="2 3">Oak Ridge-10</strain>
    </source>
</reference>
<dbReference type="InterPro" id="IPR036291">
    <property type="entry name" value="NAD(P)-bd_dom_sf"/>
</dbReference>
<dbReference type="RefSeq" id="WP_035894106.1">
    <property type="nucleotide sequence ID" value="NZ_LCUA01000023.1"/>
</dbReference>
<dbReference type="FunFam" id="3.40.50.720:FF:000084">
    <property type="entry name" value="Short-chain dehydrogenase reductase"/>
    <property type="match status" value="1"/>
</dbReference>
<dbReference type="PRINTS" id="PR00080">
    <property type="entry name" value="SDRFAMILY"/>
</dbReference>
<accession>A0A0W0XIS9</accession>
<dbReference type="Gene3D" id="3.40.50.720">
    <property type="entry name" value="NAD(P)-binding Rossmann-like Domain"/>
    <property type="match status" value="1"/>
</dbReference>
<proteinExistence type="inferred from homology"/>
<sequence length="256" mass="27532">MELSLKGKNAIVTGGSKGLGADIAVSLAKSGAYVAVLGRDIKGLEKTKSLIEDTGGHCHLIQVDLKEVNLIEEAAKKLLELNSSWDILINNAGIAKAAPLLELAAKDWDDIYQVNLRAAFLLSKYIVPGMIAKRYGKIINVSSLGTFFGTPGLGAYAASKAGLNQLTKTMAVEWGPYNIQINAICPTVVLTDMGKEVWDDPSRKEMRKKIEGRIPLHRFAEPKEVSDLVVFLASSGSSFLNGCIIPIDDGARHNPS</sequence>
<comment type="caution">
    <text evidence="2">The sequence shown here is derived from an EMBL/GenBank/DDBJ whole genome shotgun (WGS) entry which is preliminary data.</text>
</comment>
<dbReference type="NCBIfam" id="NF005559">
    <property type="entry name" value="PRK07231.1"/>
    <property type="match status" value="1"/>
</dbReference>
<organism evidence="2 3">
    <name type="scientific">Legionella oakridgensis</name>
    <dbReference type="NCBI Taxonomy" id="29423"/>
    <lineage>
        <taxon>Bacteria</taxon>
        <taxon>Pseudomonadati</taxon>
        <taxon>Pseudomonadota</taxon>
        <taxon>Gammaproteobacteria</taxon>
        <taxon>Legionellales</taxon>
        <taxon>Legionellaceae</taxon>
        <taxon>Legionella</taxon>
    </lineage>
</organism>
<dbReference type="PATRIC" id="fig|29423.5.peg.152"/>
<evidence type="ECO:0000256" key="1">
    <source>
        <dbReference type="ARBA" id="ARBA00006484"/>
    </source>
</evidence>